<dbReference type="AlphaFoldDB" id="L1J4W5"/>
<keyword evidence="2" id="KW-0539">Nucleus</keyword>
<evidence type="ECO:0000256" key="1">
    <source>
        <dbReference type="ARBA" id="ARBA00023125"/>
    </source>
</evidence>
<reference evidence="5" key="3">
    <citation type="submission" date="2015-06" db="UniProtKB">
        <authorList>
            <consortium name="EnsemblProtists"/>
        </authorList>
    </citation>
    <scope>IDENTIFICATION</scope>
</reference>
<gene>
    <name evidence="4" type="ORF">GUITHDRAFT_110357</name>
</gene>
<dbReference type="Proteomes" id="UP000011087">
    <property type="component" value="Unassembled WGS sequence"/>
</dbReference>
<evidence type="ECO:0000313" key="5">
    <source>
        <dbReference type="EnsemblProtists" id="EKX43551"/>
    </source>
</evidence>
<feature type="domain" description="HTH CENPB-type" evidence="3">
    <location>
        <begin position="204"/>
        <end position="270"/>
    </location>
</feature>
<accession>L1J4W5</accession>
<proteinExistence type="predicted"/>
<dbReference type="SUPFAM" id="SSF46689">
    <property type="entry name" value="Homeodomain-like"/>
    <property type="match status" value="1"/>
</dbReference>
<dbReference type="GO" id="GO:0003677">
    <property type="term" value="F:DNA binding"/>
    <property type="evidence" value="ECO:0007669"/>
    <property type="project" value="UniProtKB-KW"/>
</dbReference>
<dbReference type="Pfam" id="PF03221">
    <property type="entry name" value="HTH_Tnp_Tc5"/>
    <property type="match status" value="1"/>
</dbReference>
<reference evidence="6" key="2">
    <citation type="submission" date="2012-11" db="EMBL/GenBank/DDBJ databases">
        <authorList>
            <person name="Kuo A."/>
            <person name="Curtis B.A."/>
            <person name="Tanifuji G."/>
            <person name="Burki F."/>
            <person name="Gruber A."/>
            <person name="Irimia M."/>
            <person name="Maruyama S."/>
            <person name="Arias M.C."/>
            <person name="Ball S.G."/>
            <person name="Gile G.H."/>
            <person name="Hirakawa Y."/>
            <person name="Hopkins J.F."/>
            <person name="Rensing S.A."/>
            <person name="Schmutz J."/>
            <person name="Symeonidi A."/>
            <person name="Elias M."/>
            <person name="Eveleigh R.J."/>
            <person name="Herman E.K."/>
            <person name="Klute M.J."/>
            <person name="Nakayama T."/>
            <person name="Obornik M."/>
            <person name="Reyes-Prieto A."/>
            <person name="Armbrust E.V."/>
            <person name="Aves S.J."/>
            <person name="Beiko R.G."/>
            <person name="Coutinho P."/>
            <person name="Dacks J.B."/>
            <person name="Durnford D.G."/>
            <person name="Fast N.M."/>
            <person name="Green B.R."/>
            <person name="Grisdale C."/>
            <person name="Hempe F."/>
            <person name="Henrissat B."/>
            <person name="Hoppner M.P."/>
            <person name="Ishida K.-I."/>
            <person name="Kim E."/>
            <person name="Koreny L."/>
            <person name="Kroth P.G."/>
            <person name="Liu Y."/>
            <person name="Malik S.-B."/>
            <person name="Maier U.G."/>
            <person name="McRose D."/>
            <person name="Mock T."/>
            <person name="Neilson J.A."/>
            <person name="Onodera N.T."/>
            <person name="Poole A.M."/>
            <person name="Pritham E.J."/>
            <person name="Richards T.A."/>
            <person name="Rocap G."/>
            <person name="Roy S.W."/>
            <person name="Sarai C."/>
            <person name="Schaack S."/>
            <person name="Shirato S."/>
            <person name="Slamovits C.H."/>
            <person name="Spencer D.F."/>
            <person name="Suzuki S."/>
            <person name="Worden A.Z."/>
            <person name="Zauner S."/>
            <person name="Barry K."/>
            <person name="Bell C."/>
            <person name="Bharti A.K."/>
            <person name="Crow J.A."/>
            <person name="Grimwood J."/>
            <person name="Kramer R."/>
            <person name="Lindquist E."/>
            <person name="Lucas S."/>
            <person name="Salamov A."/>
            <person name="McFadden G.I."/>
            <person name="Lane C.E."/>
            <person name="Keeling P.J."/>
            <person name="Gray M.W."/>
            <person name="Grigoriev I.V."/>
            <person name="Archibald J.M."/>
        </authorList>
    </citation>
    <scope>NUCLEOTIDE SEQUENCE</scope>
    <source>
        <strain evidence="6">CCMP2712</strain>
    </source>
</reference>
<dbReference type="Pfam" id="PF04218">
    <property type="entry name" value="CENP-B_N"/>
    <property type="match status" value="1"/>
</dbReference>
<dbReference type="Gene3D" id="1.10.10.60">
    <property type="entry name" value="Homeodomain-like"/>
    <property type="match status" value="2"/>
</dbReference>
<evidence type="ECO:0000259" key="3">
    <source>
        <dbReference type="PROSITE" id="PS51253"/>
    </source>
</evidence>
<dbReference type="EMBL" id="JH993009">
    <property type="protein sequence ID" value="EKX43551.1"/>
    <property type="molecule type" value="Genomic_DNA"/>
</dbReference>
<keyword evidence="1" id="KW-0238">DNA-binding</keyword>
<protein>
    <recommendedName>
        <fullName evidence="3">HTH CENPB-type domain-containing protein</fullName>
    </recommendedName>
</protein>
<dbReference type="KEGG" id="gtt:GUITHDRAFT_110357"/>
<dbReference type="OrthoDB" id="9909311at2759"/>
<dbReference type="RefSeq" id="XP_005830531.1">
    <property type="nucleotide sequence ID" value="XM_005830474.1"/>
</dbReference>
<sequence>MESLLLNQQISLGENGLFAGNRLPLLQAFEPLQPKLAPLRQPSFLLDSAAPSIPPPSQVIQLGLTLEDLMYMALNPLPDRQLSIPQPLPCSPPSPLMAVAKPEAVRPQASEECADMVEEADEEEEEGDGETLDKRARHSIACKSKSKLTLAEKLEMIRLRDELQVSQAYLAYRFGKSRSAVSKILRVENIAKLKALAGAGVHRSIRRCSSNHDSVLEQRVHEFVENNLHIEKRRVMIRDYAQTVATQMGLSNFKATRSWIGRFMKRHGFK</sequence>
<evidence type="ECO:0000256" key="2">
    <source>
        <dbReference type="ARBA" id="ARBA00023242"/>
    </source>
</evidence>
<organism evidence="4">
    <name type="scientific">Guillardia theta (strain CCMP2712)</name>
    <name type="common">Cryptophyte</name>
    <dbReference type="NCBI Taxonomy" id="905079"/>
    <lineage>
        <taxon>Eukaryota</taxon>
        <taxon>Cryptophyceae</taxon>
        <taxon>Pyrenomonadales</taxon>
        <taxon>Geminigeraceae</taxon>
        <taxon>Guillardia</taxon>
    </lineage>
</organism>
<name>L1J4W5_GUITC</name>
<evidence type="ECO:0000313" key="6">
    <source>
        <dbReference type="Proteomes" id="UP000011087"/>
    </source>
</evidence>
<reference evidence="4 6" key="1">
    <citation type="journal article" date="2012" name="Nature">
        <title>Algal genomes reveal evolutionary mosaicism and the fate of nucleomorphs.</title>
        <authorList>
            <consortium name="DOE Joint Genome Institute"/>
            <person name="Curtis B.A."/>
            <person name="Tanifuji G."/>
            <person name="Burki F."/>
            <person name="Gruber A."/>
            <person name="Irimia M."/>
            <person name="Maruyama S."/>
            <person name="Arias M.C."/>
            <person name="Ball S.G."/>
            <person name="Gile G.H."/>
            <person name="Hirakawa Y."/>
            <person name="Hopkins J.F."/>
            <person name="Kuo A."/>
            <person name="Rensing S.A."/>
            <person name="Schmutz J."/>
            <person name="Symeonidi A."/>
            <person name="Elias M."/>
            <person name="Eveleigh R.J."/>
            <person name="Herman E.K."/>
            <person name="Klute M.J."/>
            <person name="Nakayama T."/>
            <person name="Obornik M."/>
            <person name="Reyes-Prieto A."/>
            <person name="Armbrust E.V."/>
            <person name="Aves S.J."/>
            <person name="Beiko R.G."/>
            <person name="Coutinho P."/>
            <person name="Dacks J.B."/>
            <person name="Durnford D.G."/>
            <person name="Fast N.M."/>
            <person name="Green B.R."/>
            <person name="Grisdale C.J."/>
            <person name="Hempel F."/>
            <person name="Henrissat B."/>
            <person name="Hoppner M.P."/>
            <person name="Ishida K."/>
            <person name="Kim E."/>
            <person name="Koreny L."/>
            <person name="Kroth P.G."/>
            <person name="Liu Y."/>
            <person name="Malik S.B."/>
            <person name="Maier U.G."/>
            <person name="McRose D."/>
            <person name="Mock T."/>
            <person name="Neilson J.A."/>
            <person name="Onodera N.T."/>
            <person name="Poole A.M."/>
            <person name="Pritham E.J."/>
            <person name="Richards T.A."/>
            <person name="Rocap G."/>
            <person name="Roy S.W."/>
            <person name="Sarai C."/>
            <person name="Schaack S."/>
            <person name="Shirato S."/>
            <person name="Slamovits C.H."/>
            <person name="Spencer D.F."/>
            <person name="Suzuki S."/>
            <person name="Worden A.Z."/>
            <person name="Zauner S."/>
            <person name="Barry K."/>
            <person name="Bell C."/>
            <person name="Bharti A.K."/>
            <person name="Crow J.A."/>
            <person name="Grimwood J."/>
            <person name="Kramer R."/>
            <person name="Lindquist E."/>
            <person name="Lucas S."/>
            <person name="Salamov A."/>
            <person name="McFadden G.I."/>
            <person name="Lane C.E."/>
            <person name="Keeling P.J."/>
            <person name="Gray M.W."/>
            <person name="Grigoriev I.V."/>
            <person name="Archibald J.M."/>
        </authorList>
    </citation>
    <scope>NUCLEOTIDE SEQUENCE</scope>
    <source>
        <strain evidence="4 6">CCMP2712</strain>
    </source>
</reference>
<dbReference type="PROSITE" id="PS51253">
    <property type="entry name" value="HTH_CENPB"/>
    <property type="match status" value="1"/>
</dbReference>
<dbReference type="PaxDb" id="55529-EKX43551"/>
<dbReference type="InterPro" id="IPR007889">
    <property type="entry name" value="HTH_Psq"/>
</dbReference>
<keyword evidence="6" id="KW-1185">Reference proteome</keyword>
<dbReference type="InterPro" id="IPR009057">
    <property type="entry name" value="Homeodomain-like_sf"/>
</dbReference>
<dbReference type="EnsemblProtists" id="EKX43551">
    <property type="protein sequence ID" value="EKX43551"/>
    <property type="gene ID" value="GUITHDRAFT_110357"/>
</dbReference>
<evidence type="ECO:0000313" key="4">
    <source>
        <dbReference type="EMBL" id="EKX43551.1"/>
    </source>
</evidence>
<dbReference type="InterPro" id="IPR006600">
    <property type="entry name" value="HTH_CenpB_DNA-bd_dom"/>
</dbReference>
<dbReference type="HOGENOM" id="CLU_1032256_0_0_1"/>
<dbReference type="GeneID" id="17300246"/>